<evidence type="ECO:0000313" key="2">
    <source>
        <dbReference type="Proteomes" id="UP001153387"/>
    </source>
</evidence>
<gene>
    <name evidence="1" type="ORF">OMP38_03525</name>
</gene>
<keyword evidence="2" id="KW-1185">Reference proteome</keyword>
<dbReference type="AlphaFoldDB" id="A0A9X4QKU2"/>
<dbReference type="EMBL" id="JAPDHZ010000002">
    <property type="protein sequence ID" value="MDG0790023.1"/>
    <property type="molecule type" value="Genomic_DNA"/>
</dbReference>
<dbReference type="RefSeq" id="WP_277563904.1">
    <property type="nucleotide sequence ID" value="NZ_JAPDHZ010000002.1"/>
</dbReference>
<evidence type="ECO:0000313" key="1">
    <source>
        <dbReference type="EMBL" id="MDG0790023.1"/>
    </source>
</evidence>
<reference evidence="1 2" key="1">
    <citation type="submission" date="2022-10" db="EMBL/GenBank/DDBJ databases">
        <title>Comparative genomic analysis of Cohnella hashimotonis sp. nov., isolated from the International Space Station.</title>
        <authorList>
            <person name="Simpson A."/>
            <person name="Venkateswaran K."/>
        </authorList>
    </citation>
    <scope>NUCLEOTIDE SEQUENCE [LARGE SCALE GENOMIC DNA]</scope>
    <source>
        <strain evidence="1 2">DSM 18997</strain>
    </source>
</reference>
<dbReference type="Proteomes" id="UP001153387">
    <property type="component" value="Unassembled WGS sequence"/>
</dbReference>
<accession>A0A9X4QKU2</accession>
<sequence length="51" mass="5998">MRAERQLRASEQHEKQLAVGVDARTPDEYPVMRGAFGEVYDRPDRRQLDRP</sequence>
<protein>
    <submittedName>
        <fullName evidence="1">Uncharacterized protein</fullName>
    </submittedName>
</protein>
<proteinExistence type="predicted"/>
<comment type="caution">
    <text evidence="1">The sequence shown here is derived from an EMBL/GenBank/DDBJ whole genome shotgun (WGS) entry which is preliminary data.</text>
</comment>
<organism evidence="1 2">
    <name type="scientific">Cohnella ginsengisoli</name>
    <dbReference type="NCBI Taxonomy" id="425004"/>
    <lineage>
        <taxon>Bacteria</taxon>
        <taxon>Bacillati</taxon>
        <taxon>Bacillota</taxon>
        <taxon>Bacilli</taxon>
        <taxon>Bacillales</taxon>
        <taxon>Paenibacillaceae</taxon>
        <taxon>Cohnella</taxon>
    </lineage>
</organism>
<name>A0A9X4QKU2_9BACL</name>